<proteinExistence type="predicted"/>
<organism evidence="1 2">
    <name type="scientific">Aquamicrobium soli</name>
    <dbReference type="NCBI Taxonomy" id="1811518"/>
    <lineage>
        <taxon>Bacteria</taxon>
        <taxon>Pseudomonadati</taxon>
        <taxon>Pseudomonadota</taxon>
        <taxon>Alphaproteobacteria</taxon>
        <taxon>Hyphomicrobiales</taxon>
        <taxon>Phyllobacteriaceae</taxon>
        <taxon>Aquamicrobium</taxon>
    </lineage>
</organism>
<dbReference type="EMBL" id="JBHRTK010000026">
    <property type="protein sequence ID" value="MFC3208583.1"/>
    <property type="molecule type" value="Genomic_DNA"/>
</dbReference>
<comment type="caution">
    <text evidence="1">The sequence shown here is derived from an EMBL/GenBank/DDBJ whole genome shotgun (WGS) entry which is preliminary data.</text>
</comment>
<sequence length="81" mass="9301">MAHDTLMLIAQLSGLRINVLVNRLICDTEFARRVHSKLAGALAAMIEDQRKIFTAERVRDDTWESTRRGLIRRPASLLERL</sequence>
<evidence type="ECO:0000313" key="1">
    <source>
        <dbReference type="EMBL" id="MFC3208583.1"/>
    </source>
</evidence>
<dbReference type="Proteomes" id="UP001595583">
    <property type="component" value="Unassembled WGS sequence"/>
</dbReference>
<gene>
    <name evidence="1" type="ORF">ACFOHJ_20385</name>
</gene>
<accession>A0ABV7KIR0</accession>
<name>A0ABV7KIR0_9HYPH</name>
<keyword evidence="2" id="KW-1185">Reference proteome</keyword>
<reference evidence="2" key="1">
    <citation type="journal article" date="2019" name="Int. J. Syst. Evol. Microbiol.">
        <title>The Global Catalogue of Microorganisms (GCM) 10K type strain sequencing project: providing services to taxonomists for standard genome sequencing and annotation.</title>
        <authorList>
            <consortium name="The Broad Institute Genomics Platform"/>
            <consortium name="The Broad Institute Genome Sequencing Center for Infectious Disease"/>
            <person name="Wu L."/>
            <person name="Ma J."/>
        </authorList>
    </citation>
    <scope>NUCLEOTIDE SEQUENCE [LARGE SCALE GENOMIC DNA]</scope>
    <source>
        <strain evidence="2">KCTC 52165</strain>
    </source>
</reference>
<protein>
    <submittedName>
        <fullName evidence="1">Uncharacterized protein</fullName>
    </submittedName>
</protein>
<dbReference type="RefSeq" id="WP_378224090.1">
    <property type="nucleotide sequence ID" value="NZ_JBHRTK010000026.1"/>
</dbReference>
<evidence type="ECO:0000313" key="2">
    <source>
        <dbReference type="Proteomes" id="UP001595583"/>
    </source>
</evidence>